<gene>
    <name evidence="1" type="ORF">EZS28_023708</name>
</gene>
<dbReference type="EMBL" id="SNRW01007723">
    <property type="protein sequence ID" value="KAA6380765.1"/>
    <property type="molecule type" value="Genomic_DNA"/>
</dbReference>
<evidence type="ECO:0000313" key="2">
    <source>
        <dbReference type="Proteomes" id="UP000324800"/>
    </source>
</evidence>
<organism evidence="1 2">
    <name type="scientific">Streblomastix strix</name>
    <dbReference type="NCBI Taxonomy" id="222440"/>
    <lineage>
        <taxon>Eukaryota</taxon>
        <taxon>Metamonada</taxon>
        <taxon>Preaxostyla</taxon>
        <taxon>Oxymonadida</taxon>
        <taxon>Streblomastigidae</taxon>
        <taxon>Streblomastix</taxon>
    </lineage>
</organism>
<dbReference type="AlphaFoldDB" id="A0A5J4VE59"/>
<proteinExistence type="predicted"/>
<reference evidence="1 2" key="1">
    <citation type="submission" date="2019-03" db="EMBL/GenBank/DDBJ databases">
        <title>Single cell metagenomics reveals metabolic interactions within the superorganism composed of flagellate Streblomastix strix and complex community of Bacteroidetes bacteria on its surface.</title>
        <authorList>
            <person name="Treitli S.C."/>
            <person name="Kolisko M."/>
            <person name="Husnik F."/>
            <person name="Keeling P."/>
            <person name="Hampl V."/>
        </authorList>
    </citation>
    <scope>NUCLEOTIDE SEQUENCE [LARGE SCALE GENOMIC DNA]</scope>
    <source>
        <strain evidence="1">ST1C</strain>
    </source>
</reference>
<feature type="non-terminal residue" evidence="1">
    <location>
        <position position="42"/>
    </location>
</feature>
<name>A0A5J4VE59_9EUKA</name>
<evidence type="ECO:0000313" key="1">
    <source>
        <dbReference type="EMBL" id="KAA6380765.1"/>
    </source>
</evidence>
<sequence length="42" mass="4789">MHTHSQENAADSFKLQSRVVILAGRRDILTEMCDMPDIEDKS</sequence>
<accession>A0A5J4VE59</accession>
<comment type="caution">
    <text evidence="1">The sequence shown here is derived from an EMBL/GenBank/DDBJ whole genome shotgun (WGS) entry which is preliminary data.</text>
</comment>
<protein>
    <submittedName>
        <fullName evidence="1">Uncharacterized protein</fullName>
    </submittedName>
</protein>
<dbReference type="Proteomes" id="UP000324800">
    <property type="component" value="Unassembled WGS sequence"/>
</dbReference>